<dbReference type="InterPro" id="IPR006102">
    <property type="entry name" value="Ig-like_GH2"/>
</dbReference>
<dbReference type="Gene3D" id="3.20.20.80">
    <property type="entry name" value="Glycosidases"/>
    <property type="match status" value="2"/>
</dbReference>
<feature type="domain" description="Glycoside hydrolase family 2 immunoglobulin-like beta-sandwich" evidence="5">
    <location>
        <begin position="188"/>
        <end position="290"/>
    </location>
</feature>
<proteinExistence type="inferred from homology"/>
<dbReference type="InterPro" id="IPR032311">
    <property type="entry name" value="DUF4982"/>
</dbReference>
<dbReference type="InterPro" id="IPR036156">
    <property type="entry name" value="Beta-gal/glucu_dom_sf"/>
</dbReference>
<dbReference type="PANTHER" id="PTHR42732:SF1">
    <property type="entry name" value="BETA-MANNOSIDASE"/>
    <property type="match status" value="1"/>
</dbReference>
<comment type="similarity">
    <text evidence="1">Belongs to the glycosyl hydrolase 2 family.</text>
</comment>
<gene>
    <name evidence="10" type="ORF">DWW10_09200</name>
</gene>
<dbReference type="RefSeq" id="WP_022393030.1">
    <property type="nucleotide sequence ID" value="NZ_QRZF01000005.1"/>
</dbReference>
<dbReference type="PANTHER" id="PTHR42732">
    <property type="entry name" value="BETA-GALACTOSIDASE"/>
    <property type="match status" value="1"/>
</dbReference>
<dbReference type="InterPro" id="IPR006104">
    <property type="entry name" value="Glyco_hydro_2_N"/>
</dbReference>
<dbReference type="Gene3D" id="2.60.120.260">
    <property type="entry name" value="Galactose-binding domain-like"/>
    <property type="match status" value="1"/>
</dbReference>
<name>A0A412YB33_9BACE</name>
<evidence type="ECO:0000259" key="9">
    <source>
        <dbReference type="Pfam" id="PF18565"/>
    </source>
</evidence>
<sequence length="783" mass="89869">MKKKLLMLALLIWTTHIVAQKQVHIKDCFDFDWKFTLSDNPEYAKPDYADASWEDIQLPHDWNIKQEFDIKAGGSAAYLPEGIGWYRKTFKVPSSYQGRHVSILFDGIFQQSDVYINGQHLGYRPYGFCSIEYDMTPYIHYDKENTIAVRVNTTGGRPRWYSGAGIYRHVWLQAVNPVHVATYGTYITIPEINNEKAEIHIVTTLSNKTEKEQTITVLQRVFDATGRQVTKSNSSQIVINAGTTADLTQNFSLSSPQRWSIEEPNMYQMETTVKIGSKVTDVYTTPFGIRTFRFDKDEGFFLNDKHVKLKGMCLHQDAGSLGTAVPDRSYERRLEILKEYGCNAIRCAHNQPSPEFLDMCDRMGFVVIDEAFDKWKSGYYEKYFDEWWQKDMTDMIVRDRNHPSIILWSIGNEVQEAWDSSNTGVERARMLQDFVHKLEPSRPATLAAQNGHQEAFAGVTDVIGYNYLEARMLSDRRKYPERIFLISEELPYFRGEEGRIRSYTPLNPWQIVAENDFVAGGFIWSGVDYLGEAGWPSKGWPNGLFDICMFEKPRAAYHRAMWNPEPMVRIAVVDPSLNIDHGRDLWQWPKMAAHWNFPQSYRGMVMEIRTTTNCESIELYLDDKLMGKQETANFTNNTIVWYLPYNPGKLEAKGYNGDKEVAHYQLVTSKNAANAIINADRTKIKADGQDLSHITINLIDSDGNPVQTDDRKVTVKIEGDGKFLGIDNGDLRRQKSFAGNELNTYFGKALVVVQSTRKAGKMKVYMTVEGIEENYIIEIDTDI</sequence>
<reference evidence="10 11" key="1">
    <citation type="submission" date="2018-08" db="EMBL/GenBank/DDBJ databases">
        <title>A genome reference for cultivated species of the human gut microbiota.</title>
        <authorList>
            <person name="Zou Y."/>
            <person name="Xue W."/>
            <person name="Luo G."/>
        </authorList>
    </citation>
    <scope>NUCLEOTIDE SEQUENCE [LARGE SCALE GENOMIC DNA]</scope>
    <source>
        <strain evidence="10 11">AF14-32</strain>
    </source>
</reference>
<evidence type="ECO:0000259" key="8">
    <source>
        <dbReference type="Pfam" id="PF16355"/>
    </source>
</evidence>
<dbReference type="EMBL" id="QRZF01000005">
    <property type="protein sequence ID" value="RGV54672.1"/>
    <property type="molecule type" value="Genomic_DNA"/>
</dbReference>
<evidence type="ECO:0000259" key="6">
    <source>
        <dbReference type="Pfam" id="PF02836"/>
    </source>
</evidence>
<dbReference type="InterPro" id="IPR008964">
    <property type="entry name" value="Invasin/intimin_cell_adhesion"/>
</dbReference>
<keyword evidence="2" id="KW-0378">Hydrolase</keyword>
<dbReference type="GO" id="GO:0004553">
    <property type="term" value="F:hydrolase activity, hydrolyzing O-glycosyl compounds"/>
    <property type="evidence" value="ECO:0007669"/>
    <property type="project" value="InterPro"/>
</dbReference>
<evidence type="ECO:0000313" key="11">
    <source>
        <dbReference type="Proteomes" id="UP000283850"/>
    </source>
</evidence>
<dbReference type="Pfam" id="PF16355">
    <property type="entry name" value="DUF4982"/>
    <property type="match status" value="1"/>
</dbReference>
<dbReference type="Gene3D" id="2.60.40.10">
    <property type="entry name" value="Immunoglobulins"/>
    <property type="match status" value="3"/>
</dbReference>
<dbReference type="InterPro" id="IPR008979">
    <property type="entry name" value="Galactose-bd-like_sf"/>
</dbReference>
<feature type="domain" description="Glycoside hydrolase family 2 catalytic" evidence="6">
    <location>
        <begin position="296"/>
        <end position="482"/>
    </location>
</feature>
<dbReference type="PROSITE" id="PS00608">
    <property type="entry name" value="GLYCOSYL_HYDROL_F2_2"/>
    <property type="match status" value="1"/>
</dbReference>
<feature type="domain" description="Glycosyl hydrolases family 2 sugar binding" evidence="7">
    <location>
        <begin position="32"/>
        <end position="152"/>
    </location>
</feature>
<feature type="domain" description="Glycoside hydrolase family 2" evidence="9">
    <location>
        <begin position="678"/>
        <end position="774"/>
    </location>
</feature>
<evidence type="ECO:0000259" key="5">
    <source>
        <dbReference type="Pfam" id="PF00703"/>
    </source>
</evidence>
<dbReference type="InterPro" id="IPR013783">
    <property type="entry name" value="Ig-like_fold"/>
</dbReference>
<dbReference type="Pfam" id="PF18565">
    <property type="entry name" value="Glyco_hydro2_C5"/>
    <property type="match status" value="1"/>
</dbReference>
<keyword evidence="4" id="KW-0732">Signal</keyword>
<comment type="caution">
    <text evidence="10">The sequence shown here is derived from an EMBL/GenBank/DDBJ whole genome shotgun (WGS) entry which is preliminary data.</text>
</comment>
<evidence type="ECO:0000256" key="1">
    <source>
        <dbReference type="ARBA" id="ARBA00007401"/>
    </source>
</evidence>
<evidence type="ECO:0000256" key="2">
    <source>
        <dbReference type="ARBA" id="ARBA00022801"/>
    </source>
</evidence>
<protein>
    <submittedName>
        <fullName evidence="10">DUF4982 domain-containing protein</fullName>
    </submittedName>
</protein>
<evidence type="ECO:0000256" key="4">
    <source>
        <dbReference type="SAM" id="SignalP"/>
    </source>
</evidence>
<feature type="signal peptide" evidence="4">
    <location>
        <begin position="1"/>
        <end position="19"/>
    </location>
</feature>
<dbReference type="Proteomes" id="UP000283850">
    <property type="component" value="Unassembled WGS sequence"/>
</dbReference>
<dbReference type="InterPro" id="IPR006101">
    <property type="entry name" value="Glyco_hydro_2"/>
</dbReference>
<evidence type="ECO:0000259" key="7">
    <source>
        <dbReference type="Pfam" id="PF02837"/>
    </source>
</evidence>
<dbReference type="InterPro" id="IPR017853">
    <property type="entry name" value="GH"/>
</dbReference>
<dbReference type="PRINTS" id="PR00132">
    <property type="entry name" value="GLHYDRLASE2"/>
</dbReference>
<dbReference type="SUPFAM" id="SSF49785">
    <property type="entry name" value="Galactose-binding domain-like"/>
    <property type="match status" value="1"/>
</dbReference>
<accession>A0A412YB33</accession>
<evidence type="ECO:0000256" key="3">
    <source>
        <dbReference type="ARBA" id="ARBA00023295"/>
    </source>
</evidence>
<feature type="domain" description="DUF4982" evidence="8">
    <location>
        <begin position="603"/>
        <end position="662"/>
    </location>
</feature>
<dbReference type="Pfam" id="PF02836">
    <property type="entry name" value="Glyco_hydro_2_C"/>
    <property type="match status" value="1"/>
</dbReference>
<evidence type="ECO:0000313" key="10">
    <source>
        <dbReference type="EMBL" id="RGV54672.1"/>
    </source>
</evidence>
<dbReference type="InterPro" id="IPR051913">
    <property type="entry name" value="GH2_Domain-Containing"/>
</dbReference>
<dbReference type="SUPFAM" id="SSF49303">
    <property type="entry name" value="beta-Galactosidase/glucuronidase domain"/>
    <property type="match status" value="1"/>
</dbReference>
<keyword evidence="3" id="KW-0326">Glycosidase</keyword>
<dbReference type="GO" id="GO:0005975">
    <property type="term" value="P:carbohydrate metabolic process"/>
    <property type="evidence" value="ECO:0007669"/>
    <property type="project" value="InterPro"/>
</dbReference>
<dbReference type="Pfam" id="PF00703">
    <property type="entry name" value="Glyco_hydro_2"/>
    <property type="match status" value="1"/>
</dbReference>
<dbReference type="AlphaFoldDB" id="A0A412YB33"/>
<dbReference type="SUPFAM" id="SSF51445">
    <property type="entry name" value="(Trans)glycosidases"/>
    <property type="match status" value="1"/>
</dbReference>
<dbReference type="InterPro" id="IPR006103">
    <property type="entry name" value="Glyco_hydro_2_cat"/>
</dbReference>
<feature type="chain" id="PRO_5019112754" evidence="4">
    <location>
        <begin position="20"/>
        <end position="783"/>
    </location>
</feature>
<dbReference type="SUPFAM" id="SSF49373">
    <property type="entry name" value="Invasin/intimin cell-adhesion fragments"/>
    <property type="match status" value="1"/>
</dbReference>
<organism evidence="10 11">
    <name type="scientific">Bacteroides intestinalis</name>
    <dbReference type="NCBI Taxonomy" id="329854"/>
    <lineage>
        <taxon>Bacteria</taxon>
        <taxon>Pseudomonadati</taxon>
        <taxon>Bacteroidota</taxon>
        <taxon>Bacteroidia</taxon>
        <taxon>Bacteroidales</taxon>
        <taxon>Bacteroidaceae</taxon>
        <taxon>Bacteroides</taxon>
    </lineage>
</organism>
<dbReference type="Pfam" id="PF02837">
    <property type="entry name" value="Glyco_hydro_2_N"/>
    <property type="match status" value="1"/>
</dbReference>
<dbReference type="InterPro" id="IPR023232">
    <property type="entry name" value="Glyco_hydro_2_AS"/>
</dbReference>
<dbReference type="InterPro" id="IPR040605">
    <property type="entry name" value="Glyco_hydro2_dom5"/>
</dbReference>